<feature type="region of interest" description="Disordered" evidence="1">
    <location>
        <begin position="51"/>
        <end position="80"/>
    </location>
</feature>
<sequence length="180" mass="20043">MVPSLFAPERPTLPPLHTLDLPNPTSMKPRLHGAQLRHEFYDQYPRYNIRQVSDSSSSTSRTSSPTPSISPMSGAHALPSLPSNRRQTVLFYPCSLEEADAALLIPPPSAPYVPRVSDLGTSSPFQQKQNKCLLLTGPRLDELRRPGRQLAKGARIHPYRLAMRGNTTRRLSESSMQSDE</sequence>
<dbReference type="EMBL" id="MU150235">
    <property type="protein sequence ID" value="KAF9467841.1"/>
    <property type="molecule type" value="Genomic_DNA"/>
</dbReference>
<keyword evidence="3" id="KW-1185">Reference proteome</keyword>
<evidence type="ECO:0000256" key="1">
    <source>
        <dbReference type="SAM" id="MobiDB-lite"/>
    </source>
</evidence>
<dbReference type="AlphaFoldDB" id="A0A9P6CIN7"/>
<feature type="region of interest" description="Disordered" evidence="1">
    <location>
        <begin position="1"/>
        <end position="29"/>
    </location>
</feature>
<reference evidence="2" key="1">
    <citation type="submission" date="2020-11" db="EMBL/GenBank/DDBJ databases">
        <authorList>
            <consortium name="DOE Joint Genome Institute"/>
            <person name="Ahrendt S."/>
            <person name="Riley R."/>
            <person name="Andreopoulos W."/>
            <person name="Labutti K."/>
            <person name="Pangilinan J."/>
            <person name="Ruiz-Duenas F.J."/>
            <person name="Barrasa J.M."/>
            <person name="Sanchez-Garcia M."/>
            <person name="Camarero S."/>
            <person name="Miyauchi S."/>
            <person name="Serrano A."/>
            <person name="Linde D."/>
            <person name="Babiker R."/>
            <person name="Drula E."/>
            <person name="Ayuso-Fernandez I."/>
            <person name="Pacheco R."/>
            <person name="Padilla G."/>
            <person name="Ferreira P."/>
            <person name="Barriuso J."/>
            <person name="Kellner H."/>
            <person name="Castanera R."/>
            <person name="Alfaro M."/>
            <person name="Ramirez L."/>
            <person name="Pisabarro A.G."/>
            <person name="Kuo A."/>
            <person name="Tritt A."/>
            <person name="Lipzen A."/>
            <person name="He G."/>
            <person name="Yan M."/>
            <person name="Ng V."/>
            <person name="Cullen D."/>
            <person name="Martin F."/>
            <person name="Rosso M.-N."/>
            <person name="Henrissat B."/>
            <person name="Hibbett D."/>
            <person name="Martinez A.T."/>
            <person name="Grigoriev I.V."/>
        </authorList>
    </citation>
    <scope>NUCLEOTIDE SEQUENCE</scope>
    <source>
        <strain evidence="2">CBS 247.69</strain>
    </source>
</reference>
<organism evidence="2 3">
    <name type="scientific">Collybia nuda</name>
    <dbReference type="NCBI Taxonomy" id="64659"/>
    <lineage>
        <taxon>Eukaryota</taxon>
        <taxon>Fungi</taxon>
        <taxon>Dikarya</taxon>
        <taxon>Basidiomycota</taxon>
        <taxon>Agaricomycotina</taxon>
        <taxon>Agaricomycetes</taxon>
        <taxon>Agaricomycetidae</taxon>
        <taxon>Agaricales</taxon>
        <taxon>Tricholomatineae</taxon>
        <taxon>Clitocybaceae</taxon>
        <taxon>Collybia</taxon>
    </lineage>
</organism>
<dbReference type="OrthoDB" id="3267542at2759"/>
<gene>
    <name evidence="2" type="ORF">BDZ94DRAFT_1318390</name>
</gene>
<protein>
    <submittedName>
        <fullName evidence="2">Uncharacterized protein</fullName>
    </submittedName>
</protein>
<comment type="caution">
    <text evidence="2">The sequence shown here is derived from an EMBL/GenBank/DDBJ whole genome shotgun (WGS) entry which is preliminary data.</text>
</comment>
<evidence type="ECO:0000313" key="2">
    <source>
        <dbReference type="EMBL" id="KAF9467841.1"/>
    </source>
</evidence>
<feature type="compositionally biased region" description="Low complexity" evidence="1">
    <location>
        <begin position="15"/>
        <end position="25"/>
    </location>
</feature>
<proteinExistence type="predicted"/>
<dbReference type="Proteomes" id="UP000807353">
    <property type="component" value="Unassembled WGS sequence"/>
</dbReference>
<accession>A0A9P6CIN7</accession>
<name>A0A9P6CIN7_9AGAR</name>
<feature type="compositionally biased region" description="Low complexity" evidence="1">
    <location>
        <begin position="53"/>
        <end position="73"/>
    </location>
</feature>
<evidence type="ECO:0000313" key="3">
    <source>
        <dbReference type="Proteomes" id="UP000807353"/>
    </source>
</evidence>